<reference evidence="1 2" key="1">
    <citation type="journal article" date="2022" name="Hortic Res">
        <title>A haplotype resolved chromosomal level avocado genome allows analysis of novel avocado genes.</title>
        <authorList>
            <person name="Nath O."/>
            <person name="Fletcher S.J."/>
            <person name="Hayward A."/>
            <person name="Shaw L.M."/>
            <person name="Masouleh A.K."/>
            <person name="Furtado A."/>
            <person name="Henry R.J."/>
            <person name="Mitter N."/>
        </authorList>
    </citation>
    <scope>NUCLEOTIDE SEQUENCE [LARGE SCALE GENOMIC DNA]</scope>
    <source>
        <strain evidence="2">cv. Hass</strain>
    </source>
</reference>
<name>A0ACC2K977_PERAE</name>
<gene>
    <name evidence="1" type="ORF">MRB53_013792</name>
</gene>
<dbReference type="Proteomes" id="UP001234297">
    <property type="component" value="Chromosome 4"/>
</dbReference>
<comment type="caution">
    <text evidence="1">The sequence shown here is derived from an EMBL/GenBank/DDBJ whole genome shotgun (WGS) entry which is preliminary data.</text>
</comment>
<sequence>MESPPSSSAPGLEDCLKLLKGERDEQRLAGLLLATKFCQSNDTESVLKVYNAVGTLFLERLLMTGMGKGMVGNKGREDREAYLQLSVTVLSALCRVPEIAASNDMVKKVPAVLEIISSGRSGLSFCDECYEFLFLVATASEDGLTTLYYSGALSVFAPHCSTLPNGCPTLELAMKILQLMLSKLPHGIIYVESRSELISMVVTVSRQFALLHTAMKFDALHLLSILLSSENAVDLHDGLRSMSSDIWATCIGVGVVAVLQNRVASSEKLLALTLAESMMSILGESWLLQQMSLPSEDPIPVDRCLFLVLESSRVEVAVLLNDLAYMKYEASSNSSAAGMIPLKQQNLAISFSLLEKIIKLISNVCGVDGSPISESTSMKIISGLNETIDLVLDFLQDAKDHGQRKGDDVLASVRIVGSYLAEIPSACKEKVQELLEYILSIEAESEQSPFYSISFMLPMLCQATMETEGCRILTSFGGHNAVMECFVRLIGMNRPTVEDNSAIFLACDTILNILLRSEEVRVHINESNIIDLLQALTRWTEDDNDISTIMMASSLSSLVLDLTSEEALLNHPDSPSRMLNSISQLILRSLDTDGQGEMHGDGNAEQDLRKIVTAGYARWADRFPYIKQIVERSSCLWH</sequence>
<dbReference type="EMBL" id="CM056812">
    <property type="protein sequence ID" value="KAJ8617606.1"/>
    <property type="molecule type" value="Genomic_DNA"/>
</dbReference>
<protein>
    <submittedName>
        <fullName evidence="1">Uncharacterized protein</fullName>
    </submittedName>
</protein>
<evidence type="ECO:0000313" key="2">
    <source>
        <dbReference type="Proteomes" id="UP001234297"/>
    </source>
</evidence>
<keyword evidence="2" id="KW-1185">Reference proteome</keyword>
<proteinExistence type="predicted"/>
<accession>A0ACC2K977</accession>
<evidence type="ECO:0000313" key="1">
    <source>
        <dbReference type="EMBL" id="KAJ8617606.1"/>
    </source>
</evidence>
<organism evidence="1 2">
    <name type="scientific">Persea americana</name>
    <name type="common">Avocado</name>
    <dbReference type="NCBI Taxonomy" id="3435"/>
    <lineage>
        <taxon>Eukaryota</taxon>
        <taxon>Viridiplantae</taxon>
        <taxon>Streptophyta</taxon>
        <taxon>Embryophyta</taxon>
        <taxon>Tracheophyta</taxon>
        <taxon>Spermatophyta</taxon>
        <taxon>Magnoliopsida</taxon>
        <taxon>Magnoliidae</taxon>
        <taxon>Laurales</taxon>
        <taxon>Lauraceae</taxon>
        <taxon>Persea</taxon>
    </lineage>
</organism>